<feature type="transmembrane region" description="Helical" evidence="1">
    <location>
        <begin position="124"/>
        <end position="141"/>
    </location>
</feature>
<evidence type="ECO:0000256" key="1">
    <source>
        <dbReference type="SAM" id="Phobius"/>
    </source>
</evidence>
<gene>
    <name evidence="2" type="ORF">BTO28_12120</name>
</gene>
<organism evidence="2 3">
    <name type="scientific">Domibacillus epiphyticus</name>
    <dbReference type="NCBI Taxonomy" id="1714355"/>
    <lineage>
        <taxon>Bacteria</taxon>
        <taxon>Bacillati</taxon>
        <taxon>Bacillota</taxon>
        <taxon>Bacilli</taxon>
        <taxon>Bacillales</taxon>
        <taxon>Bacillaceae</taxon>
        <taxon>Domibacillus</taxon>
    </lineage>
</organism>
<keyword evidence="1" id="KW-1133">Transmembrane helix</keyword>
<reference evidence="2 3" key="1">
    <citation type="submission" date="2016-12" db="EMBL/GenBank/DDBJ databases">
        <title>Domibacillus sp. SAB 38T whole genome sequencing.</title>
        <authorList>
            <person name="Verma A."/>
            <person name="Ojha A.K."/>
            <person name="Krishnamurthi S."/>
        </authorList>
    </citation>
    <scope>NUCLEOTIDE SEQUENCE [LARGE SCALE GENOMIC DNA]</scope>
    <source>
        <strain evidence="2 3">SAB 38</strain>
    </source>
</reference>
<dbReference type="RefSeq" id="WP_076766614.1">
    <property type="nucleotide sequence ID" value="NZ_MSFI01000020.1"/>
</dbReference>
<dbReference type="Proteomes" id="UP000188613">
    <property type="component" value="Unassembled WGS sequence"/>
</dbReference>
<dbReference type="AlphaFoldDB" id="A0A1V2A6E6"/>
<keyword evidence="3" id="KW-1185">Reference proteome</keyword>
<keyword evidence="1" id="KW-0472">Membrane</keyword>
<name>A0A1V2A6E6_9BACI</name>
<feature type="transmembrane region" description="Helical" evidence="1">
    <location>
        <begin position="6"/>
        <end position="29"/>
    </location>
</feature>
<comment type="caution">
    <text evidence="2">The sequence shown here is derived from an EMBL/GenBank/DDBJ whole genome shotgun (WGS) entry which is preliminary data.</text>
</comment>
<evidence type="ECO:0000313" key="3">
    <source>
        <dbReference type="Proteomes" id="UP000188613"/>
    </source>
</evidence>
<keyword evidence="1" id="KW-0812">Transmembrane</keyword>
<protein>
    <submittedName>
        <fullName evidence="2">Uncharacterized protein</fullName>
    </submittedName>
</protein>
<dbReference type="STRING" id="1714355.BTO28_12120"/>
<accession>A0A1V2A6E6</accession>
<proteinExistence type="predicted"/>
<dbReference type="EMBL" id="MSFI01000020">
    <property type="protein sequence ID" value="OMP66442.1"/>
    <property type="molecule type" value="Genomic_DNA"/>
</dbReference>
<evidence type="ECO:0000313" key="2">
    <source>
        <dbReference type="EMBL" id="OMP66442.1"/>
    </source>
</evidence>
<feature type="transmembrane region" description="Helical" evidence="1">
    <location>
        <begin position="84"/>
        <end position="104"/>
    </location>
</feature>
<sequence>MAWYSYFLLNVPETLAMIGLTFILFGISIKENVKSIVTFSILYGAAAFSLNIGMSNSLKPFILLIIYSLLISIIFRYSFVNGLILSLVSFILLSFCEITFSVLYIHLFSLNYDDVLSHPWKRILASYCTAIIPMAVLGVVLNKLPIKIKFPLLAK</sequence>
<dbReference type="OrthoDB" id="2943630at2"/>
<feature type="transmembrane region" description="Helical" evidence="1">
    <location>
        <begin position="60"/>
        <end position="77"/>
    </location>
</feature>